<evidence type="ECO:0000313" key="3">
    <source>
        <dbReference type="Proteomes" id="UP000014174"/>
    </source>
</evidence>
<dbReference type="EMBL" id="AQPN01000023">
    <property type="protein sequence ID" value="EOR96139.1"/>
    <property type="molecule type" value="Genomic_DNA"/>
</dbReference>
<protein>
    <submittedName>
        <fullName evidence="2">Sua5 YciO YrdC YwlC family protein</fullName>
    </submittedName>
</protein>
<name>R9H4R2_9SPHI</name>
<proteinExistence type="predicted"/>
<gene>
    <name evidence="2" type="ORF">ADIARSV_0652</name>
</gene>
<accession>R9H4R2</accession>
<dbReference type="Pfam" id="PF01300">
    <property type="entry name" value="Sua5_yciO_yrdC"/>
    <property type="match status" value="1"/>
</dbReference>
<dbReference type="InterPro" id="IPR006070">
    <property type="entry name" value="Sua5-like_dom"/>
</dbReference>
<dbReference type="eggNOG" id="COG0009">
    <property type="taxonomic scope" value="Bacteria"/>
</dbReference>
<dbReference type="STRING" id="1150600.ADIARSV_0652"/>
<dbReference type="NCBIfam" id="TIGR00057">
    <property type="entry name" value="L-threonylcarbamoyladenylate synthase"/>
    <property type="match status" value="1"/>
</dbReference>
<feature type="domain" description="YrdC-like" evidence="1">
    <location>
        <begin position="14"/>
        <end position="202"/>
    </location>
</feature>
<dbReference type="InterPro" id="IPR017945">
    <property type="entry name" value="DHBP_synth_RibB-like_a/b_dom"/>
</dbReference>
<comment type="caution">
    <text evidence="2">The sequence shown here is derived from an EMBL/GenBank/DDBJ whole genome shotgun (WGS) entry which is preliminary data.</text>
</comment>
<organism evidence="2 3">
    <name type="scientific">Arcticibacter svalbardensis MN12-7</name>
    <dbReference type="NCBI Taxonomy" id="1150600"/>
    <lineage>
        <taxon>Bacteria</taxon>
        <taxon>Pseudomonadati</taxon>
        <taxon>Bacteroidota</taxon>
        <taxon>Sphingobacteriia</taxon>
        <taxon>Sphingobacteriales</taxon>
        <taxon>Sphingobacteriaceae</taxon>
        <taxon>Arcticibacter</taxon>
    </lineage>
</organism>
<dbReference type="Proteomes" id="UP000014174">
    <property type="component" value="Unassembled WGS sequence"/>
</dbReference>
<evidence type="ECO:0000313" key="2">
    <source>
        <dbReference type="EMBL" id="EOR96139.1"/>
    </source>
</evidence>
<dbReference type="PANTHER" id="PTHR42828">
    <property type="entry name" value="DHBP SYNTHASE RIBB-LIKE ALPHA/BETA DOMAIN-CONTAINING PROTEIN"/>
    <property type="match status" value="1"/>
</dbReference>
<dbReference type="PANTHER" id="PTHR42828:SF3">
    <property type="entry name" value="THREONYLCARBAMOYL-AMP SYNTHASE"/>
    <property type="match status" value="1"/>
</dbReference>
<dbReference type="PATRIC" id="fig|1150600.3.peg.641"/>
<keyword evidence="3" id="KW-1185">Reference proteome</keyword>
<dbReference type="AlphaFoldDB" id="R9H4R2"/>
<dbReference type="SUPFAM" id="SSF55821">
    <property type="entry name" value="YrdC/RibB"/>
    <property type="match status" value="1"/>
</dbReference>
<dbReference type="PROSITE" id="PS51163">
    <property type="entry name" value="YRDC"/>
    <property type="match status" value="1"/>
</dbReference>
<reference evidence="2 3" key="1">
    <citation type="journal article" date="2013" name="Genome Announc.">
        <title>Draft Genome Sequence of Arcticibacter svalbardensis Strain MN12-7T, a Member of the Family Sphingobacteriaceae Isolated from an Arctic Soil Sample.</title>
        <authorList>
            <person name="Shivaji S."/>
            <person name="Ara S."/>
            <person name="Prasad S."/>
            <person name="Manasa B.P."/>
            <person name="Begum Z."/>
            <person name="Singh A."/>
            <person name="Kumar Pinnaka A."/>
        </authorList>
    </citation>
    <scope>NUCLEOTIDE SEQUENCE [LARGE SCALE GENOMIC DNA]</scope>
    <source>
        <strain evidence="2 3">MN12-7</strain>
    </source>
</reference>
<dbReference type="Gene3D" id="3.90.870.10">
    <property type="entry name" value="DHBP synthase"/>
    <property type="match status" value="1"/>
</dbReference>
<sequence>MSMLLKIYPENPNPKAIEQVVEVLKNGGLIIYPTDTIYGLGCDITNHKAIEKICQIRGIKLDKANFSFVCYDLQNIAEYIKPIDTATFRMLKKTLPGPFTFVFNASHKVPKMLSSKKKTVGIRVPDNDIAREIVKLLGNPIISTSIRDDDDILEYSTDPELIYEKYQDQVDIVIDGGYGENVASTVVDCTTDEFTILREGKGKLDELI</sequence>
<dbReference type="InterPro" id="IPR052532">
    <property type="entry name" value="SUA5_domain"/>
</dbReference>
<evidence type="ECO:0000259" key="1">
    <source>
        <dbReference type="PROSITE" id="PS51163"/>
    </source>
</evidence>
<dbReference type="GO" id="GO:0003725">
    <property type="term" value="F:double-stranded RNA binding"/>
    <property type="evidence" value="ECO:0007669"/>
    <property type="project" value="InterPro"/>
</dbReference>